<dbReference type="Gene3D" id="1.10.510.10">
    <property type="entry name" value="Transferase(Phosphotransferase) domain 1"/>
    <property type="match status" value="1"/>
</dbReference>
<dbReference type="SMART" id="SM00220">
    <property type="entry name" value="S_TKc"/>
    <property type="match status" value="1"/>
</dbReference>
<reference evidence="7" key="1">
    <citation type="journal article" date="2020" name="Stud. Mycol.">
        <title>101 Dothideomycetes genomes: a test case for predicting lifestyles and emergence of pathogens.</title>
        <authorList>
            <person name="Haridas S."/>
            <person name="Albert R."/>
            <person name="Binder M."/>
            <person name="Bloem J."/>
            <person name="Labutti K."/>
            <person name="Salamov A."/>
            <person name="Andreopoulos B."/>
            <person name="Baker S."/>
            <person name="Barry K."/>
            <person name="Bills G."/>
            <person name="Bluhm B."/>
            <person name="Cannon C."/>
            <person name="Castanera R."/>
            <person name="Culley D."/>
            <person name="Daum C."/>
            <person name="Ezra D."/>
            <person name="Gonzalez J."/>
            <person name="Henrissat B."/>
            <person name="Kuo A."/>
            <person name="Liang C."/>
            <person name="Lipzen A."/>
            <person name="Lutzoni F."/>
            <person name="Magnuson J."/>
            <person name="Mondo S."/>
            <person name="Nolan M."/>
            <person name="Ohm R."/>
            <person name="Pangilinan J."/>
            <person name="Park H.-J."/>
            <person name="Ramirez L."/>
            <person name="Alfaro M."/>
            <person name="Sun H."/>
            <person name="Tritt A."/>
            <person name="Yoshinaga Y."/>
            <person name="Zwiers L.-H."/>
            <person name="Turgeon B."/>
            <person name="Goodwin S."/>
            <person name="Spatafora J."/>
            <person name="Crous P."/>
            <person name="Grigoriev I."/>
        </authorList>
    </citation>
    <scope>NUCLEOTIDE SEQUENCE</scope>
    <source>
        <strain evidence="7">CBS 675.92</strain>
    </source>
</reference>
<evidence type="ECO:0000259" key="6">
    <source>
        <dbReference type="PROSITE" id="PS50011"/>
    </source>
</evidence>
<keyword evidence="4" id="KW-0067">ATP-binding</keyword>
<dbReference type="GO" id="GO:0004672">
    <property type="term" value="F:protein kinase activity"/>
    <property type="evidence" value="ECO:0007669"/>
    <property type="project" value="InterPro"/>
</dbReference>
<dbReference type="PANTHER" id="PTHR11042">
    <property type="entry name" value="EUKARYOTIC TRANSLATION INITIATION FACTOR 2-ALPHA KINASE EIF2-ALPHA KINASE -RELATED"/>
    <property type="match status" value="1"/>
</dbReference>
<dbReference type="EMBL" id="ML976983">
    <property type="protein sequence ID" value="KAF1960277.1"/>
    <property type="molecule type" value="Genomic_DNA"/>
</dbReference>
<feature type="domain" description="Protein kinase" evidence="6">
    <location>
        <begin position="270"/>
        <end position="565"/>
    </location>
</feature>
<dbReference type="InterPro" id="IPR000719">
    <property type="entry name" value="Prot_kinase_dom"/>
</dbReference>
<dbReference type="Pfam" id="PF00069">
    <property type="entry name" value="Pkinase"/>
    <property type="match status" value="1"/>
</dbReference>
<dbReference type="InterPro" id="IPR050339">
    <property type="entry name" value="CC_SR_Kinase"/>
</dbReference>
<dbReference type="AlphaFoldDB" id="A0A6A5UGR2"/>
<evidence type="ECO:0000256" key="5">
    <source>
        <dbReference type="SAM" id="MobiDB-lite"/>
    </source>
</evidence>
<dbReference type="Gene3D" id="3.30.200.20">
    <property type="entry name" value="Phosphorylase Kinase, domain 1"/>
    <property type="match status" value="1"/>
</dbReference>
<proteinExistence type="predicted"/>
<dbReference type="PROSITE" id="PS50011">
    <property type="entry name" value="PROTEIN_KINASE_DOM"/>
    <property type="match status" value="1"/>
</dbReference>
<dbReference type="GO" id="GO:0005524">
    <property type="term" value="F:ATP binding"/>
    <property type="evidence" value="ECO:0007669"/>
    <property type="project" value="UniProtKB-KW"/>
</dbReference>
<dbReference type="OrthoDB" id="4062651at2759"/>
<protein>
    <submittedName>
        <fullName evidence="7">Kinase-like protein</fullName>
    </submittedName>
</protein>
<evidence type="ECO:0000256" key="1">
    <source>
        <dbReference type="ARBA" id="ARBA00022679"/>
    </source>
</evidence>
<keyword evidence="1" id="KW-0808">Transferase</keyword>
<evidence type="ECO:0000313" key="7">
    <source>
        <dbReference type="EMBL" id="KAF1960277.1"/>
    </source>
</evidence>
<evidence type="ECO:0000256" key="2">
    <source>
        <dbReference type="ARBA" id="ARBA00022741"/>
    </source>
</evidence>
<dbReference type="Proteomes" id="UP000800035">
    <property type="component" value="Unassembled WGS sequence"/>
</dbReference>
<feature type="region of interest" description="Disordered" evidence="5">
    <location>
        <begin position="70"/>
        <end position="104"/>
    </location>
</feature>
<keyword evidence="8" id="KW-1185">Reference proteome</keyword>
<sequence length="576" mass="65395">MDRMNRWFWPGEGINREVISADIQRYLGLDALVRPGEHEGSVGYWITSHRAPTALMVEDLRLDSQLWEEEKGEKGSRAAYQDSRTHASRQHYGPSASYLPDHSSAYPFGHSQQNQGMIQNTPIAPEWISHAVLGDMPPLHRESISSNGNDVPAKSPHPLPISNFSHPLPNHGYGNSRGQSNISQSATYSTKLLVDEPRLLNFFPERSLSMPPTQEVISSPPVVGVVNESQLPPAQTAKVYNEPAESIAYRCGWLPPDGTRFRDVTPNVLFENLRHLGKGSAGEVDEVRVPAGGIVLPTLARKRIKISRAKKPREQELSVVNKEIAHLRAAVHLHIVKAIGSYYEESPSGDLHANLLTYPVGEDLQIFIHKALLDQRDISYRQQCFRKWFICLASALECMHRLNIQHKDIKPSNIIHCAESVYFTDFSSSRTFESGQTTTDSYSRTTRLYRAPEISDTRDGDHDMRHGNSSDVFSLGLVFVEMLTVIEGLQVHDLHDYIYEYNDFGVSAHHREYWRTVNCFQNWFTTKEGVRMYLHCIKPMLLMKRRERPSAKEVARSIFENEPWGSRLDCPCIWGV</sequence>
<dbReference type="InterPro" id="IPR011009">
    <property type="entry name" value="Kinase-like_dom_sf"/>
</dbReference>
<evidence type="ECO:0000256" key="3">
    <source>
        <dbReference type="ARBA" id="ARBA00022777"/>
    </source>
</evidence>
<keyword evidence="3 7" id="KW-0418">Kinase</keyword>
<keyword evidence="2" id="KW-0547">Nucleotide-binding</keyword>
<dbReference type="GO" id="GO:0005737">
    <property type="term" value="C:cytoplasm"/>
    <property type="evidence" value="ECO:0007669"/>
    <property type="project" value="TreeGrafter"/>
</dbReference>
<organism evidence="7 8">
    <name type="scientific">Byssothecium circinans</name>
    <dbReference type="NCBI Taxonomy" id="147558"/>
    <lineage>
        <taxon>Eukaryota</taxon>
        <taxon>Fungi</taxon>
        <taxon>Dikarya</taxon>
        <taxon>Ascomycota</taxon>
        <taxon>Pezizomycotina</taxon>
        <taxon>Dothideomycetes</taxon>
        <taxon>Pleosporomycetidae</taxon>
        <taxon>Pleosporales</taxon>
        <taxon>Massarineae</taxon>
        <taxon>Massarinaceae</taxon>
        <taxon>Byssothecium</taxon>
    </lineage>
</organism>
<name>A0A6A5UGR2_9PLEO</name>
<evidence type="ECO:0000256" key="4">
    <source>
        <dbReference type="ARBA" id="ARBA00022840"/>
    </source>
</evidence>
<accession>A0A6A5UGR2</accession>
<gene>
    <name evidence="7" type="ORF">CC80DRAFT_289901</name>
</gene>
<dbReference type="GO" id="GO:0005634">
    <property type="term" value="C:nucleus"/>
    <property type="evidence" value="ECO:0007669"/>
    <property type="project" value="TreeGrafter"/>
</dbReference>
<evidence type="ECO:0000313" key="8">
    <source>
        <dbReference type="Proteomes" id="UP000800035"/>
    </source>
</evidence>
<dbReference type="CDD" id="cd00180">
    <property type="entry name" value="PKc"/>
    <property type="match status" value="1"/>
</dbReference>
<dbReference type="SUPFAM" id="SSF56112">
    <property type="entry name" value="Protein kinase-like (PK-like)"/>
    <property type="match status" value="1"/>
</dbReference>